<gene>
    <name evidence="1" type="ORF">UFOPK2579_02172</name>
</gene>
<evidence type="ECO:0000313" key="1">
    <source>
        <dbReference type="EMBL" id="CAB4723925.1"/>
    </source>
</evidence>
<proteinExistence type="predicted"/>
<dbReference type="EMBL" id="CAEZXR010000302">
    <property type="protein sequence ID" value="CAB4723925.1"/>
    <property type="molecule type" value="Genomic_DNA"/>
</dbReference>
<dbReference type="AlphaFoldDB" id="A0A6J6RN42"/>
<protein>
    <submittedName>
        <fullName evidence="1">Unannotated protein</fullName>
    </submittedName>
</protein>
<sequence length="177" mass="18445">MSARRPAAALLAATTLSLVTTSAYAVDRVRVSDPIGDAQVAPGGATLAQVAAVDLTAVSYTLGDEALTIITVVDDLSRTPGNEFIDTEVSEGDLSISLTTEVGKAKVKVFDGSHYYVCRGSSARAGFGADRMVQVVPLECLSAFEAPRLRTTAGLYEDDATPIVVDRAPRTGVVTLP</sequence>
<accession>A0A6J6RN42</accession>
<reference evidence="1" key="1">
    <citation type="submission" date="2020-05" db="EMBL/GenBank/DDBJ databases">
        <authorList>
            <person name="Chiriac C."/>
            <person name="Salcher M."/>
            <person name="Ghai R."/>
            <person name="Kavagutti S V."/>
        </authorList>
    </citation>
    <scope>NUCLEOTIDE SEQUENCE</scope>
</reference>
<name>A0A6J6RN42_9ZZZZ</name>
<organism evidence="1">
    <name type="scientific">freshwater metagenome</name>
    <dbReference type="NCBI Taxonomy" id="449393"/>
    <lineage>
        <taxon>unclassified sequences</taxon>
        <taxon>metagenomes</taxon>
        <taxon>ecological metagenomes</taxon>
    </lineage>
</organism>